<evidence type="ECO:0000256" key="2">
    <source>
        <dbReference type="SAM" id="Phobius"/>
    </source>
</evidence>
<name>A0A127F7W4_STEDE</name>
<organism evidence="3 4">
    <name type="scientific">Steroidobacter denitrificans</name>
    <dbReference type="NCBI Taxonomy" id="465721"/>
    <lineage>
        <taxon>Bacteria</taxon>
        <taxon>Pseudomonadati</taxon>
        <taxon>Pseudomonadota</taxon>
        <taxon>Gammaproteobacteria</taxon>
        <taxon>Steroidobacterales</taxon>
        <taxon>Steroidobacteraceae</taxon>
        <taxon>Steroidobacter</taxon>
    </lineage>
</organism>
<keyword evidence="2" id="KW-0812">Transmembrane</keyword>
<feature type="region of interest" description="Disordered" evidence="1">
    <location>
        <begin position="1"/>
        <end position="22"/>
    </location>
</feature>
<accession>A0A127F7W4</accession>
<sequence>MSHSTEKHMPESTPDDSAVPFEPPLTELQRAIQWRAQAANDADRERESEARRPKPLKWLITFILALVPVVMIFGALDAFLRVYYRLIDTYLVTQPGVEFQPEQTDSPPQPGIVLLQPYDVQTPATSSSRGVEPDQASQPDRVRQQESMTPHLDTLEQAPK</sequence>
<evidence type="ECO:0000313" key="3">
    <source>
        <dbReference type="EMBL" id="AMN45688.1"/>
    </source>
</evidence>
<proteinExistence type="predicted"/>
<dbReference type="AlphaFoldDB" id="A0A127F7W4"/>
<protein>
    <recommendedName>
        <fullName evidence="5">Transmembrane protein</fullName>
    </recommendedName>
</protein>
<dbReference type="EMBL" id="CP011971">
    <property type="protein sequence ID" value="AMN45688.1"/>
    <property type="molecule type" value="Genomic_DNA"/>
</dbReference>
<reference evidence="3 4" key="1">
    <citation type="submission" date="2015-06" db="EMBL/GenBank/DDBJ databases">
        <title>A Comprehensive Approach to Explore the Metabolic and Phylogenetic Diversity of Bacterial Steroid Degradation in the Environment: Testosterone as an Example.</title>
        <authorList>
            <person name="Yang F.-C."/>
            <person name="Chen Y.-L."/>
            <person name="Yu C.-P."/>
            <person name="Tang S.-L."/>
            <person name="Wang P.-H."/>
            <person name="Ismail W."/>
            <person name="Wang C.-H."/>
            <person name="Yang C.-Y."/>
            <person name="Chiang Y.-R."/>
        </authorList>
    </citation>
    <scope>NUCLEOTIDE SEQUENCE [LARGE SCALE GENOMIC DNA]</scope>
    <source>
        <strain evidence="3 4">DSM 18526</strain>
    </source>
</reference>
<gene>
    <name evidence="3" type="ORF">ACG33_00910</name>
</gene>
<evidence type="ECO:0008006" key="5">
    <source>
        <dbReference type="Google" id="ProtNLM"/>
    </source>
</evidence>
<dbReference type="RefSeq" id="WP_066917949.1">
    <property type="nucleotide sequence ID" value="NZ_CP011971.1"/>
</dbReference>
<evidence type="ECO:0000313" key="4">
    <source>
        <dbReference type="Proteomes" id="UP000070250"/>
    </source>
</evidence>
<feature type="region of interest" description="Disordered" evidence="1">
    <location>
        <begin position="99"/>
        <end position="160"/>
    </location>
</feature>
<dbReference type="OrthoDB" id="7062956at2"/>
<keyword evidence="2" id="KW-0472">Membrane</keyword>
<evidence type="ECO:0000256" key="1">
    <source>
        <dbReference type="SAM" id="MobiDB-lite"/>
    </source>
</evidence>
<keyword evidence="4" id="KW-1185">Reference proteome</keyword>
<keyword evidence="2" id="KW-1133">Transmembrane helix</keyword>
<feature type="compositionally biased region" description="Basic and acidic residues" evidence="1">
    <location>
        <begin position="1"/>
        <end position="10"/>
    </location>
</feature>
<dbReference type="KEGG" id="sdf:ACG33_00910"/>
<feature type="transmembrane region" description="Helical" evidence="2">
    <location>
        <begin position="58"/>
        <end position="80"/>
    </location>
</feature>
<dbReference type="Proteomes" id="UP000070250">
    <property type="component" value="Chromosome"/>
</dbReference>